<sequence>MVLDLIQYIFKHRNAKDTFDGIIQWWISSEPRFKWKKEEVQATIDFLVSKGWLKIRYIQSPPQRIYAVNKERIEEMEAFLEKYEGLE</sequence>
<reference evidence="1 2" key="1">
    <citation type="journal article" date="2013" name="BMC Microbiol.">
        <title>Identification of the type II cytochrome c maturation pathway in anammox bacteria by comparative genomics.</title>
        <authorList>
            <person name="Ferousi C."/>
            <person name="Speth D.R."/>
            <person name="Reimann J."/>
            <person name="Op den Camp H.J."/>
            <person name="Allen J.W."/>
            <person name="Keltjens J.T."/>
            <person name="Jetten M.S."/>
        </authorList>
    </citation>
    <scope>NUCLEOTIDE SEQUENCE [LARGE SCALE GENOMIC DNA]</scope>
    <source>
        <strain evidence="1">RU1</strain>
    </source>
</reference>
<evidence type="ECO:0000313" key="2">
    <source>
        <dbReference type="Proteomes" id="UP000034954"/>
    </source>
</evidence>
<protein>
    <submittedName>
        <fullName evidence="1">Uncharacterized protein</fullName>
    </submittedName>
</protein>
<comment type="caution">
    <text evidence="1">The sequence shown here is derived from an EMBL/GenBank/DDBJ whole genome shotgun (WGS) entry which is preliminary data.</text>
</comment>
<dbReference type="EMBL" id="LAQJ01000222">
    <property type="protein sequence ID" value="KKO19065.1"/>
    <property type="molecule type" value="Genomic_DNA"/>
</dbReference>
<evidence type="ECO:0000313" key="1">
    <source>
        <dbReference type="EMBL" id="KKO19065.1"/>
    </source>
</evidence>
<dbReference type="AlphaFoldDB" id="A0A0M2UTY2"/>
<dbReference type="Proteomes" id="UP000034954">
    <property type="component" value="Unassembled WGS sequence"/>
</dbReference>
<name>A0A0M2UTY2_9BACT</name>
<proteinExistence type="predicted"/>
<keyword evidence="2" id="KW-1185">Reference proteome</keyword>
<gene>
    <name evidence="1" type="ORF">BROFUL_02246</name>
</gene>
<accession>A0A0M2UTY2</accession>
<organism evidence="1 2">
    <name type="scientific">Candidatus Brocadia fulgida</name>
    <dbReference type="NCBI Taxonomy" id="380242"/>
    <lineage>
        <taxon>Bacteria</taxon>
        <taxon>Pseudomonadati</taxon>
        <taxon>Planctomycetota</taxon>
        <taxon>Candidatus Brocadiia</taxon>
        <taxon>Candidatus Brocadiales</taxon>
        <taxon>Candidatus Brocadiaceae</taxon>
        <taxon>Candidatus Brocadia</taxon>
    </lineage>
</organism>